<sequence>MSISFTDIDQQENELKKARAILSLLIDALPSDDDSEQAWALSAVFDVVHRVASQLNALSERDLKQKRAEKPGAAK</sequence>
<dbReference type="Proteomes" id="UP000276295">
    <property type="component" value="Unassembled WGS sequence"/>
</dbReference>
<reference evidence="1 2" key="1">
    <citation type="submission" date="2018-09" db="EMBL/GenBank/DDBJ databases">
        <title>Draft genome sequence of Buttiauxella izardii CCUG 35510T.</title>
        <authorList>
            <person name="Salva-Serra F."/>
            <person name="Marathe N."/>
            <person name="Moore E."/>
            <person name="Stadler-Svensson L."/>
            <person name="Engstrom-Jakobsson H."/>
        </authorList>
    </citation>
    <scope>NUCLEOTIDE SEQUENCE [LARGE SCALE GENOMIC DNA]</scope>
    <source>
        <strain evidence="1 2">CCUG 35510</strain>
    </source>
</reference>
<dbReference type="RefSeq" id="WP_120064015.1">
    <property type="nucleotide sequence ID" value="NZ_QZWH01000010.1"/>
</dbReference>
<dbReference type="AlphaFoldDB" id="A0A3A5JTI7"/>
<evidence type="ECO:0000313" key="1">
    <source>
        <dbReference type="EMBL" id="RJT26058.1"/>
    </source>
</evidence>
<keyword evidence="2" id="KW-1185">Reference proteome</keyword>
<comment type="caution">
    <text evidence="1">The sequence shown here is derived from an EMBL/GenBank/DDBJ whole genome shotgun (WGS) entry which is preliminary data.</text>
</comment>
<evidence type="ECO:0000313" key="2">
    <source>
        <dbReference type="Proteomes" id="UP000276295"/>
    </source>
</evidence>
<name>A0A3A5JTI7_9ENTR</name>
<organism evidence="1 2">
    <name type="scientific">Buttiauxella izardii</name>
    <dbReference type="NCBI Taxonomy" id="82991"/>
    <lineage>
        <taxon>Bacteria</taxon>
        <taxon>Pseudomonadati</taxon>
        <taxon>Pseudomonadota</taxon>
        <taxon>Gammaproteobacteria</taxon>
        <taxon>Enterobacterales</taxon>
        <taxon>Enterobacteriaceae</taxon>
        <taxon>Buttiauxella</taxon>
    </lineage>
</organism>
<dbReference type="EMBL" id="QZWH01000010">
    <property type="protein sequence ID" value="RJT26058.1"/>
    <property type="molecule type" value="Genomic_DNA"/>
</dbReference>
<protein>
    <submittedName>
        <fullName evidence="1">Uncharacterized protein</fullName>
    </submittedName>
</protein>
<proteinExistence type="predicted"/>
<gene>
    <name evidence="1" type="ORF">D6029_06705</name>
</gene>
<accession>A0A3A5JTI7</accession>